<dbReference type="OrthoDB" id="5282002at2759"/>
<evidence type="ECO:0000256" key="2">
    <source>
        <dbReference type="ARBA" id="ARBA00022771"/>
    </source>
</evidence>
<gene>
    <name evidence="6" type="ORF">CPB84DRAFT_1368633</name>
</gene>
<dbReference type="Pfam" id="PF14737">
    <property type="entry name" value="DUF4470"/>
    <property type="match status" value="1"/>
</dbReference>
<sequence length="611" mass="69588">MDARKISDKVFDLAQKHGLESAYLAWAMEKSFHLAESPLERLPCANVKPAEEWRCDKDGKMTCGECKLVSYCSKDCQRSHWRSHKQDCKDPIRSPDWQPAWIRELRSPSFMSNSPTWVIPQNERQFALDLHIWGNIPAMDTLNLANNEGSLVTQSNLALAYVASGDLRNVVRTVNELPSDFSGELTVLLNDREPMIVLRNILLLMILGTVEDVTEAADIAIHFWSSAFVQAPHLATHSRVILEFAQALQEDDSFFVNLGNDSNIGGIISSSTKNLLYNLSILEMKMEDANRELHRVRFEPTRQDRHHRTYCRLQPSHRLAFLEYRRFGIVLPFGAANNNFNTPNKFLFSPDGQWLQDDMASPLESWNIEDVVAAGKAHGAQPADIYGCLYFYLSEQFRIFADRLRKFKISFKIYTVDARQLAKNLGDGIYESQGLTKDTVFDRIDVSNIIDTEYVGIPNVLADWAPFLNKNNKCAAILGYSMNWVPKQYNSEPGNAARVSITPKLINMGRIGVGKNFHPDLIPAWFKYYVALYDNSAAFEEYLKKQGTNEASRRAGVKRRSKHTVVPHRIGARIGDSPNALPNFPTDDSWYWNVQVCQAMLSERFVEFCRV</sequence>
<keyword evidence="3" id="KW-0862">Zinc</keyword>
<dbReference type="EMBL" id="JADNYJ010000070">
    <property type="protein sequence ID" value="KAF8891944.1"/>
    <property type="molecule type" value="Genomic_DNA"/>
</dbReference>
<reference evidence="6" key="1">
    <citation type="submission" date="2020-11" db="EMBL/GenBank/DDBJ databases">
        <authorList>
            <consortium name="DOE Joint Genome Institute"/>
            <person name="Ahrendt S."/>
            <person name="Riley R."/>
            <person name="Andreopoulos W."/>
            <person name="LaButti K."/>
            <person name="Pangilinan J."/>
            <person name="Ruiz-duenas F.J."/>
            <person name="Barrasa J.M."/>
            <person name="Sanchez-Garcia M."/>
            <person name="Camarero S."/>
            <person name="Miyauchi S."/>
            <person name="Serrano A."/>
            <person name="Linde D."/>
            <person name="Babiker R."/>
            <person name="Drula E."/>
            <person name="Ayuso-Fernandez I."/>
            <person name="Pacheco R."/>
            <person name="Padilla G."/>
            <person name="Ferreira P."/>
            <person name="Barriuso J."/>
            <person name="Kellner H."/>
            <person name="Castanera R."/>
            <person name="Alfaro M."/>
            <person name="Ramirez L."/>
            <person name="Pisabarro A.G."/>
            <person name="Kuo A."/>
            <person name="Tritt A."/>
            <person name="Lipzen A."/>
            <person name="He G."/>
            <person name="Yan M."/>
            <person name="Ng V."/>
            <person name="Cullen D."/>
            <person name="Martin F."/>
            <person name="Rosso M.-N."/>
            <person name="Henrissat B."/>
            <person name="Hibbett D."/>
            <person name="Martinez A.T."/>
            <person name="Grigoriev I.V."/>
        </authorList>
    </citation>
    <scope>NUCLEOTIDE SEQUENCE</scope>
    <source>
        <strain evidence="6">AH 44721</strain>
    </source>
</reference>
<dbReference type="SUPFAM" id="SSF144232">
    <property type="entry name" value="HIT/MYND zinc finger-like"/>
    <property type="match status" value="1"/>
</dbReference>
<dbReference type="InterPro" id="IPR027974">
    <property type="entry name" value="DUF4470"/>
</dbReference>
<evidence type="ECO:0000256" key="1">
    <source>
        <dbReference type="ARBA" id="ARBA00022723"/>
    </source>
</evidence>
<keyword evidence="2 4" id="KW-0863">Zinc-finger</keyword>
<proteinExistence type="predicted"/>
<keyword evidence="1" id="KW-0479">Metal-binding</keyword>
<accession>A0A9P5TLA1</accession>
<feature type="domain" description="MYND-type" evidence="5">
    <location>
        <begin position="52"/>
        <end position="88"/>
    </location>
</feature>
<dbReference type="Gene3D" id="6.10.140.2220">
    <property type="match status" value="1"/>
</dbReference>
<dbReference type="InterPro" id="IPR002893">
    <property type="entry name" value="Znf_MYND"/>
</dbReference>
<dbReference type="AlphaFoldDB" id="A0A9P5TLA1"/>
<dbReference type="Pfam" id="PF01753">
    <property type="entry name" value="zf-MYND"/>
    <property type="match status" value="1"/>
</dbReference>
<evidence type="ECO:0000256" key="4">
    <source>
        <dbReference type="PROSITE-ProRule" id="PRU00134"/>
    </source>
</evidence>
<organism evidence="6 7">
    <name type="scientific">Gymnopilus junonius</name>
    <name type="common">Spectacular rustgill mushroom</name>
    <name type="synonym">Gymnopilus spectabilis subsp. junonius</name>
    <dbReference type="NCBI Taxonomy" id="109634"/>
    <lineage>
        <taxon>Eukaryota</taxon>
        <taxon>Fungi</taxon>
        <taxon>Dikarya</taxon>
        <taxon>Basidiomycota</taxon>
        <taxon>Agaricomycotina</taxon>
        <taxon>Agaricomycetes</taxon>
        <taxon>Agaricomycetidae</taxon>
        <taxon>Agaricales</taxon>
        <taxon>Agaricineae</taxon>
        <taxon>Hymenogastraceae</taxon>
        <taxon>Gymnopilus</taxon>
    </lineage>
</organism>
<protein>
    <recommendedName>
        <fullName evidence="5">MYND-type domain-containing protein</fullName>
    </recommendedName>
</protein>
<evidence type="ECO:0000313" key="6">
    <source>
        <dbReference type="EMBL" id="KAF8891944.1"/>
    </source>
</evidence>
<dbReference type="PROSITE" id="PS50865">
    <property type="entry name" value="ZF_MYND_2"/>
    <property type="match status" value="1"/>
</dbReference>
<dbReference type="GO" id="GO:0008270">
    <property type="term" value="F:zinc ion binding"/>
    <property type="evidence" value="ECO:0007669"/>
    <property type="project" value="UniProtKB-KW"/>
</dbReference>
<dbReference type="Proteomes" id="UP000724874">
    <property type="component" value="Unassembled WGS sequence"/>
</dbReference>
<keyword evidence="7" id="KW-1185">Reference proteome</keyword>
<name>A0A9P5TLA1_GYMJU</name>
<evidence type="ECO:0000256" key="3">
    <source>
        <dbReference type="ARBA" id="ARBA00022833"/>
    </source>
</evidence>
<comment type="caution">
    <text evidence="6">The sequence shown here is derived from an EMBL/GenBank/DDBJ whole genome shotgun (WGS) entry which is preliminary data.</text>
</comment>
<evidence type="ECO:0000313" key="7">
    <source>
        <dbReference type="Proteomes" id="UP000724874"/>
    </source>
</evidence>
<evidence type="ECO:0000259" key="5">
    <source>
        <dbReference type="PROSITE" id="PS50865"/>
    </source>
</evidence>